<evidence type="ECO:0000313" key="2">
    <source>
        <dbReference type="EMBL" id="GMR59405.1"/>
    </source>
</evidence>
<keyword evidence="1" id="KW-0732">Signal</keyword>
<proteinExistence type="predicted"/>
<dbReference type="AlphaFoldDB" id="A0AAN5DB68"/>
<evidence type="ECO:0000313" key="3">
    <source>
        <dbReference type="Proteomes" id="UP001328107"/>
    </source>
</evidence>
<protein>
    <submittedName>
        <fullName evidence="2">Uncharacterized protein</fullName>
    </submittedName>
</protein>
<evidence type="ECO:0000256" key="1">
    <source>
        <dbReference type="SAM" id="SignalP"/>
    </source>
</evidence>
<comment type="caution">
    <text evidence="2">The sequence shown here is derived from an EMBL/GenBank/DDBJ whole genome shotgun (WGS) entry which is preliminary data.</text>
</comment>
<feature type="chain" id="PRO_5042971587" evidence="1">
    <location>
        <begin position="16"/>
        <end position="98"/>
    </location>
</feature>
<name>A0AAN5DB68_9BILA</name>
<keyword evidence="3" id="KW-1185">Reference proteome</keyword>
<gene>
    <name evidence="2" type="ORF">PMAYCL1PPCAC_29600</name>
</gene>
<feature type="non-terminal residue" evidence="2">
    <location>
        <position position="1"/>
    </location>
</feature>
<reference evidence="3" key="1">
    <citation type="submission" date="2022-10" db="EMBL/GenBank/DDBJ databases">
        <title>Genome assembly of Pristionchus species.</title>
        <authorList>
            <person name="Yoshida K."/>
            <person name="Sommer R.J."/>
        </authorList>
    </citation>
    <scope>NUCLEOTIDE SEQUENCE [LARGE SCALE GENOMIC DNA]</scope>
    <source>
        <strain evidence="3">RS5460</strain>
    </source>
</reference>
<dbReference type="EMBL" id="BTRK01000006">
    <property type="protein sequence ID" value="GMR59405.1"/>
    <property type="molecule type" value="Genomic_DNA"/>
</dbReference>
<dbReference type="Proteomes" id="UP001328107">
    <property type="component" value="Unassembled WGS sequence"/>
</dbReference>
<sequence length="98" mass="11771">FFFFFFFTLAHIIDSFPFSQPCLHYRVNYRLRCMGEDEEEVVKPGEPSAFARSGFYDRLFRKMNTVGYDNGYWRYPTLGYNANLPADGPYRVYRYGNW</sequence>
<feature type="signal peptide" evidence="1">
    <location>
        <begin position="1"/>
        <end position="15"/>
    </location>
</feature>
<organism evidence="2 3">
    <name type="scientific">Pristionchus mayeri</name>
    <dbReference type="NCBI Taxonomy" id="1317129"/>
    <lineage>
        <taxon>Eukaryota</taxon>
        <taxon>Metazoa</taxon>
        <taxon>Ecdysozoa</taxon>
        <taxon>Nematoda</taxon>
        <taxon>Chromadorea</taxon>
        <taxon>Rhabditida</taxon>
        <taxon>Rhabditina</taxon>
        <taxon>Diplogasteromorpha</taxon>
        <taxon>Diplogasteroidea</taxon>
        <taxon>Neodiplogasteridae</taxon>
        <taxon>Pristionchus</taxon>
    </lineage>
</organism>
<accession>A0AAN5DB68</accession>